<gene>
    <name evidence="2" type="ORF">SAMN05192576_1749</name>
</gene>
<sequence>MRPAGGLLTAGRHAHPSLSSPKALTMRAIGINTWVWTSPLTDAVLPDLLGRIAELGFDAVELPLENVGDLDPQRTAACLAEVGLTPYVVGAMAPGRDLVATDPDSVARTQDYLRGAVDLAEAVGASSVCGPFYAATGRVWRLSADERETAYAEWREHLAPVADYAAGVGVRIGIEPLNRYETSLVNTVDQALTGLGPLLEQGVGLALDTYHLNIEERSSADAVRAAGRHLVHVQVCGSDRGAPGGDQTDWPALVAALDQVGYAGPLNIESFTPDNASIAVAASIWRPLAASPDDLARDGLAFLRSLDGDIHV</sequence>
<dbReference type="PANTHER" id="PTHR12110">
    <property type="entry name" value="HYDROXYPYRUVATE ISOMERASE"/>
    <property type="match status" value="1"/>
</dbReference>
<keyword evidence="3" id="KW-1185">Reference proteome</keyword>
<dbReference type="AlphaFoldDB" id="A0A1G9ZIA0"/>
<dbReference type="Proteomes" id="UP000199004">
    <property type="component" value="Unassembled WGS sequence"/>
</dbReference>
<dbReference type="Gene3D" id="3.20.20.150">
    <property type="entry name" value="Divalent-metal-dependent TIM barrel enzymes"/>
    <property type="match status" value="1"/>
</dbReference>
<dbReference type="PANTHER" id="PTHR12110:SF41">
    <property type="entry name" value="INOSOSE DEHYDRATASE"/>
    <property type="match status" value="1"/>
</dbReference>
<dbReference type="SUPFAM" id="SSF51658">
    <property type="entry name" value="Xylose isomerase-like"/>
    <property type="match status" value="1"/>
</dbReference>
<dbReference type="Pfam" id="PF01261">
    <property type="entry name" value="AP_endonuc_2"/>
    <property type="match status" value="1"/>
</dbReference>
<name>A0A1G9ZIA0_9ACTN</name>
<dbReference type="STRING" id="1005944.SAMN05192576_1749"/>
<evidence type="ECO:0000259" key="1">
    <source>
        <dbReference type="Pfam" id="PF01261"/>
    </source>
</evidence>
<evidence type="ECO:0000313" key="2">
    <source>
        <dbReference type="EMBL" id="SDN21212.1"/>
    </source>
</evidence>
<evidence type="ECO:0000313" key="3">
    <source>
        <dbReference type="Proteomes" id="UP000199004"/>
    </source>
</evidence>
<dbReference type="EMBL" id="FNIC01000002">
    <property type="protein sequence ID" value="SDN21212.1"/>
    <property type="molecule type" value="Genomic_DNA"/>
</dbReference>
<accession>A0A1G9ZIA0</accession>
<proteinExistence type="predicted"/>
<feature type="domain" description="Xylose isomerase-like TIM barrel" evidence="1">
    <location>
        <begin position="51"/>
        <end position="305"/>
    </location>
</feature>
<reference evidence="2 3" key="1">
    <citation type="submission" date="2016-10" db="EMBL/GenBank/DDBJ databases">
        <authorList>
            <person name="de Groot N.N."/>
        </authorList>
    </citation>
    <scope>NUCLEOTIDE SEQUENCE [LARGE SCALE GENOMIC DNA]</scope>
    <source>
        <strain evidence="2 3">CGMCC 1.11147</strain>
    </source>
</reference>
<dbReference type="InterPro" id="IPR050312">
    <property type="entry name" value="IolE/XylAMocC-like"/>
</dbReference>
<protein>
    <submittedName>
        <fullName evidence="2">D-psicose/D-tagatose/L-ribulose 3-epimerase</fullName>
    </submittedName>
</protein>
<dbReference type="InterPro" id="IPR036237">
    <property type="entry name" value="Xyl_isomerase-like_sf"/>
</dbReference>
<dbReference type="InterPro" id="IPR013022">
    <property type="entry name" value="Xyl_isomerase-like_TIM-brl"/>
</dbReference>
<organism evidence="2 3">
    <name type="scientific">Nocardioides szechwanensis</name>
    <dbReference type="NCBI Taxonomy" id="1005944"/>
    <lineage>
        <taxon>Bacteria</taxon>
        <taxon>Bacillati</taxon>
        <taxon>Actinomycetota</taxon>
        <taxon>Actinomycetes</taxon>
        <taxon>Propionibacteriales</taxon>
        <taxon>Nocardioidaceae</taxon>
        <taxon>Nocardioides</taxon>
    </lineage>
</organism>